<keyword evidence="2" id="KW-0472">Membrane</keyword>
<dbReference type="RefSeq" id="WP_085077732.1">
    <property type="nucleotide sequence ID" value="NZ_JACKRZ010000425.1"/>
</dbReference>
<protein>
    <submittedName>
        <fullName evidence="3">Uncharacterized protein</fullName>
    </submittedName>
</protein>
<feature type="region of interest" description="Disordered" evidence="1">
    <location>
        <begin position="44"/>
        <end position="68"/>
    </location>
</feature>
<feature type="transmembrane region" description="Helical" evidence="2">
    <location>
        <begin position="6"/>
        <end position="25"/>
    </location>
</feature>
<dbReference type="Proteomes" id="UP000193529">
    <property type="component" value="Unassembled WGS sequence"/>
</dbReference>
<gene>
    <name evidence="3" type="ORF">AWC19_04695</name>
</gene>
<organism evidence="3 4">
    <name type="scientific">Mycobacterium palustre</name>
    <dbReference type="NCBI Taxonomy" id="153971"/>
    <lineage>
        <taxon>Bacteria</taxon>
        <taxon>Bacillati</taxon>
        <taxon>Actinomycetota</taxon>
        <taxon>Actinomycetes</taxon>
        <taxon>Mycobacteriales</taxon>
        <taxon>Mycobacteriaceae</taxon>
        <taxon>Mycobacterium</taxon>
        <taxon>Mycobacterium simiae complex</taxon>
    </lineage>
</organism>
<keyword evidence="2" id="KW-0812">Transmembrane</keyword>
<dbReference type="AlphaFoldDB" id="A0A1X1ZSC6"/>
<evidence type="ECO:0000256" key="2">
    <source>
        <dbReference type="SAM" id="Phobius"/>
    </source>
</evidence>
<keyword evidence="2" id="KW-1133">Transmembrane helix</keyword>
<evidence type="ECO:0000313" key="4">
    <source>
        <dbReference type="Proteomes" id="UP000193529"/>
    </source>
</evidence>
<reference evidence="3 4" key="1">
    <citation type="submission" date="2016-01" db="EMBL/GenBank/DDBJ databases">
        <title>The new phylogeny of the genus Mycobacterium.</title>
        <authorList>
            <person name="Tarcisio F."/>
            <person name="Conor M."/>
            <person name="Antonella G."/>
            <person name="Elisabetta G."/>
            <person name="Giulia F.S."/>
            <person name="Sara T."/>
            <person name="Anna F."/>
            <person name="Clotilde B."/>
            <person name="Roberto B."/>
            <person name="Veronica D.S."/>
            <person name="Fabio R."/>
            <person name="Monica P."/>
            <person name="Olivier J."/>
            <person name="Enrico T."/>
            <person name="Nicola S."/>
        </authorList>
    </citation>
    <scope>NUCLEOTIDE SEQUENCE [LARGE SCALE GENOMIC DNA]</scope>
    <source>
        <strain evidence="3 4">DSM 44572</strain>
    </source>
</reference>
<dbReference type="EMBL" id="LQPJ01000084">
    <property type="protein sequence ID" value="ORW26276.1"/>
    <property type="molecule type" value="Genomic_DNA"/>
</dbReference>
<evidence type="ECO:0000256" key="1">
    <source>
        <dbReference type="SAM" id="MobiDB-lite"/>
    </source>
</evidence>
<keyword evidence="4" id="KW-1185">Reference proteome</keyword>
<evidence type="ECO:0000313" key="3">
    <source>
        <dbReference type="EMBL" id="ORW26276.1"/>
    </source>
</evidence>
<sequence length="68" mass="7579">MDFVSTAMVVAVVAVLMLLGIGMVVNQLFRLRKWLNAAPPVTPVAQPPDEEVRRPPEPPAWCTRPGRW</sequence>
<proteinExistence type="predicted"/>
<accession>A0A1X1ZSC6</accession>
<comment type="caution">
    <text evidence="3">The sequence shown here is derived from an EMBL/GenBank/DDBJ whole genome shotgun (WGS) entry which is preliminary data.</text>
</comment>
<name>A0A1X1ZSC6_9MYCO</name>